<evidence type="ECO:0000256" key="5">
    <source>
        <dbReference type="ARBA" id="ARBA00022692"/>
    </source>
</evidence>
<comment type="similarity">
    <text evidence="4 10">Belongs to the OST1 family.</text>
</comment>
<evidence type="ECO:0000256" key="9">
    <source>
        <dbReference type="ARBA" id="ARBA00023136"/>
    </source>
</evidence>
<keyword evidence="5 10" id="KW-0812">Transmembrane</keyword>
<feature type="chain" id="PRO_5027160434" description="Dolichyl-diphosphooligosaccharide--protein glycosyltransferase subunit 1" evidence="10">
    <location>
        <begin position="17"/>
        <end position="500"/>
    </location>
</feature>
<evidence type="ECO:0000256" key="10">
    <source>
        <dbReference type="RuleBase" id="RU361143"/>
    </source>
</evidence>
<comment type="subunit">
    <text evidence="10">Component of the oligosaccharyltransferase (OST) complex.</text>
</comment>
<dbReference type="InterPro" id="IPR007676">
    <property type="entry name" value="Ribophorin_I"/>
</dbReference>
<reference evidence="12" key="1">
    <citation type="submission" date="2020-01" db="EMBL/GenBank/DDBJ databases">
        <authorList>
            <consortium name="DOE Joint Genome Institute"/>
            <person name="Haridas S."/>
            <person name="Albert R."/>
            <person name="Binder M."/>
            <person name="Bloem J."/>
            <person name="Labutti K."/>
            <person name="Salamov A."/>
            <person name="Andreopoulos B."/>
            <person name="Baker S.E."/>
            <person name="Barry K."/>
            <person name="Bills G."/>
            <person name="Bluhm B.H."/>
            <person name="Cannon C."/>
            <person name="Castanera R."/>
            <person name="Culley D.E."/>
            <person name="Daum C."/>
            <person name="Ezra D."/>
            <person name="Gonzalez J.B."/>
            <person name="Henrissat B."/>
            <person name="Kuo A."/>
            <person name="Liang C."/>
            <person name="Lipzen A."/>
            <person name="Lutzoni F."/>
            <person name="Magnuson J."/>
            <person name="Mondo S."/>
            <person name="Nolan M."/>
            <person name="Ohm R."/>
            <person name="Pangilinan J."/>
            <person name="Park H.-J."/>
            <person name="Ramirez L."/>
            <person name="Alfaro M."/>
            <person name="Sun H."/>
            <person name="Tritt A."/>
            <person name="Yoshinaga Y."/>
            <person name="Zwiers L.-H."/>
            <person name="Turgeon B.G."/>
            <person name="Goodwin S.B."/>
            <person name="Spatafora J.W."/>
            <person name="Crous P.W."/>
            <person name="Grigoriev I.V."/>
        </authorList>
    </citation>
    <scope>NUCLEOTIDE SEQUENCE</scope>
    <source>
        <strain evidence="12">CBS 342.82</strain>
    </source>
</reference>
<accession>A0A6J3LRN8</accession>
<dbReference type="Proteomes" id="UP000504637">
    <property type="component" value="Unplaced"/>
</dbReference>
<dbReference type="GO" id="GO:0008250">
    <property type="term" value="C:oligosaccharyltransferase complex"/>
    <property type="evidence" value="ECO:0007669"/>
    <property type="project" value="UniProtKB-UniRule"/>
</dbReference>
<comment type="subcellular location">
    <subcellularLocation>
        <location evidence="2 10">Endoplasmic reticulum membrane</location>
        <topology evidence="2 10">Single-pass type I membrane protein</topology>
    </subcellularLocation>
</comment>
<dbReference type="Pfam" id="PF04597">
    <property type="entry name" value="Ribophorin_I"/>
    <property type="match status" value="1"/>
</dbReference>
<protein>
    <recommendedName>
        <fullName evidence="10">Dolichyl-diphosphooligosaccharide--protein glycosyltransferase subunit 1</fullName>
    </recommendedName>
</protein>
<evidence type="ECO:0000256" key="7">
    <source>
        <dbReference type="ARBA" id="ARBA00022824"/>
    </source>
</evidence>
<dbReference type="OrthoDB" id="310030at2759"/>
<comment type="function">
    <text evidence="1 10">Subunit of the oligosaccharyl transferase (OST) complex that catalyzes the initial transfer of a defined glycan (Glc(3)Man(9)GlcNAc(2) in eukaryotes) from the lipid carrier dolichol-pyrophosphate to an asparagine residue within an Asn-X-Ser/Thr consensus motif in nascent polypeptide chains, the first step in protein N-glycosylation. N-glycosylation occurs cotranslationally and the complex associates with the Sec61 complex at the channel-forming translocon complex that mediates protein translocation across the endoplasmic reticulum (ER). All subunits are required for a maximal enzyme activity.</text>
</comment>
<reference evidence="12" key="3">
    <citation type="submission" date="2025-08" db="UniProtKB">
        <authorList>
            <consortium name="RefSeq"/>
        </authorList>
    </citation>
    <scope>IDENTIFICATION</scope>
    <source>
        <strain evidence="12">CBS 342.82</strain>
    </source>
</reference>
<keyword evidence="7 10" id="KW-0256">Endoplasmic reticulum</keyword>
<evidence type="ECO:0000313" key="12">
    <source>
        <dbReference type="RefSeq" id="XP_033455532.1"/>
    </source>
</evidence>
<dbReference type="GeneID" id="54360140"/>
<evidence type="ECO:0000256" key="3">
    <source>
        <dbReference type="ARBA" id="ARBA00004922"/>
    </source>
</evidence>
<proteinExistence type="inferred from homology"/>
<sequence length="500" mass="55994">MKLLQWAALGLTSAVAAVSNESSQSRNLLSTPFSPPQTFRNVHLVRSINLEKSYAKELTYVVIENVSKEPQQEYYLPFDVSTLGRIGGLEVKDKNQPQQPGFVIDVVGTDPVSSTEYYKVTLPFPLAPNDQSTLAISYFILSALEPLPAKIEQSAKQYVLHKFSAFAPSAYTTVKQKTKLKLPTTDVPNAVTLPASLNAEGKEDPQKQGTTYTYGPYGEQPAGAVQEVSVRYEYTKPLTHATLLERDVEISHWGGNIATEERFWLTNRAATLKNQFSRLQFQQTAYYNPPSSALKELRFPLVAGSIDPYFIDDIGNVTTSHFRANARESNLEIKPRYPMYGGWNYSFRVGWNSDLKAFVRKLSDSVAPDSYVLKVPFFEGPKQSEGIEYERIVSRIILPEGATNVQFETTLPYISSSVTLHKTFMDTLGRTTLTITAINVVDDLRDRDLIVRYSYPFAARLRKPLIFFAGLATLLVVSWVVGNLDVSIGRKEKGLLKKRA</sequence>
<evidence type="ECO:0000256" key="8">
    <source>
        <dbReference type="ARBA" id="ARBA00022989"/>
    </source>
</evidence>
<dbReference type="UniPathway" id="UPA00378"/>
<keyword evidence="6 10" id="KW-0732">Signal</keyword>
<feature type="signal peptide" evidence="10">
    <location>
        <begin position="1"/>
        <end position="16"/>
    </location>
</feature>
<keyword evidence="11" id="KW-1185">Reference proteome</keyword>
<dbReference type="GO" id="GO:0018279">
    <property type="term" value="P:protein N-linked glycosylation via asparagine"/>
    <property type="evidence" value="ECO:0007669"/>
    <property type="project" value="TreeGrafter"/>
</dbReference>
<keyword evidence="9 10" id="KW-0472">Membrane</keyword>
<dbReference type="AlphaFoldDB" id="A0A6J3LRN8"/>
<dbReference type="PANTHER" id="PTHR21049">
    <property type="entry name" value="RIBOPHORIN I"/>
    <property type="match status" value="1"/>
</dbReference>
<evidence type="ECO:0000256" key="1">
    <source>
        <dbReference type="ARBA" id="ARBA00002791"/>
    </source>
</evidence>
<evidence type="ECO:0000256" key="2">
    <source>
        <dbReference type="ARBA" id="ARBA00004115"/>
    </source>
</evidence>
<evidence type="ECO:0000256" key="4">
    <source>
        <dbReference type="ARBA" id="ARBA00008905"/>
    </source>
</evidence>
<dbReference type="RefSeq" id="XP_033455532.1">
    <property type="nucleotide sequence ID" value="XM_033602340.1"/>
</dbReference>
<comment type="pathway">
    <text evidence="3 10">Protein modification; protein glycosylation.</text>
</comment>
<reference evidence="12" key="2">
    <citation type="submission" date="2020-04" db="EMBL/GenBank/DDBJ databases">
        <authorList>
            <consortium name="NCBI Genome Project"/>
        </authorList>
    </citation>
    <scope>NUCLEOTIDE SEQUENCE</scope>
    <source>
        <strain evidence="12">CBS 342.82</strain>
    </source>
</reference>
<feature type="transmembrane region" description="Helical" evidence="10">
    <location>
        <begin position="465"/>
        <end position="488"/>
    </location>
</feature>
<gene>
    <name evidence="12" type="ORF">K489DRAFT_346485</name>
</gene>
<name>A0A6J3LRN8_9PEZI</name>
<evidence type="ECO:0000256" key="6">
    <source>
        <dbReference type="ARBA" id="ARBA00022729"/>
    </source>
</evidence>
<dbReference type="PANTHER" id="PTHR21049:SF0">
    <property type="entry name" value="DOLICHYL-DIPHOSPHOOLIGOSACCHARIDE--PROTEIN GLYCOSYLTRANSFERASE SUBUNIT 1"/>
    <property type="match status" value="1"/>
</dbReference>
<organism evidence="12">
    <name type="scientific">Dissoconium aciculare CBS 342.82</name>
    <dbReference type="NCBI Taxonomy" id="1314786"/>
    <lineage>
        <taxon>Eukaryota</taxon>
        <taxon>Fungi</taxon>
        <taxon>Dikarya</taxon>
        <taxon>Ascomycota</taxon>
        <taxon>Pezizomycotina</taxon>
        <taxon>Dothideomycetes</taxon>
        <taxon>Dothideomycetidae</taxon>
        <taxon>Mycosphaerellales</taxon>
        <taxon>Dissoconiaceae</taxon>
        <taxon>Dissoconium</taxon>
    </lineage>
</organism>
<evidence type="ECO:0000313" key="11">
    <source>
        <dbReference type="Proteomes" id="UP000504637"/>
    </source>
</evidence>
<keyword evidence="8 10" id="KW-1133">Transmembrane helix</keyword>